<dbReference type="AlphaFoldDB" id="A0A093UXF4"/>
<accession>A0A093UXF4</accession>
<comment type="caution">
    <text evidence="1">The sequence shown here is derived from an EMBL/GenBank/DDBJ whole genome shotgun (WGS) entry which is preliminary data.</text>
</comment>
<gene>
    <name evidence="1" type="ORF">GQ26_0450560</name>
</gene>
<reference key="1">
    <citation type="journal article" date="2014" name="PLoS Genet.">
        <title>Signature Gene Expression Reveals Novel Clues to the Molecular Mechanisms of Dimorphic Transition in Penicillium marneffei.</title>
        <authorList>
            <person name="Yang E."/>
            <person name="Wang G."/>
            <person name="Cai J."/>
            <person name="Woo P.C."/>
            <person name="Lau S.K."/>
            <person name="Yuen K.-Y."/>
            <person name="Chow W.-N."/>
            <person name="Lin X."/>
        </authorList>
    </citation>
    <scope>NUCLEOTIDE SEQUENCE [LARGE SCALE GENOMIC DNA]</scope>
    <source>
        <strain>PM1</strain>
    </source>
</reference>
<sequence>MSADHTPTNPPHTKEDKLRIAKVEHSYFEEKKPLFERETLESISKVLADYRADKFKGGAPPILKIPDYVDQKKHPYTLTLDMGHYGDILIGLVYIPIQWLINPYWHRSNLGADENDGPANPIKSIDTELDVDPTEDEIEEFEHRWKMFHQEWKKSGLRNSLLKKFDDIYKKNPVTVTRVIAFGNVFSMYPNFSLLQFIADTAEPAMIFYNQIAPDIEWAMYKRAEKNGEGVVRPTFGHSHDPTSPRVQNLIRNYEEHDLPFPIGYLAGKNTKLYVRK</sequence>
<organism evidence="1">
    <name type="scientific">Talaromyces marneffei PM1</name>
    <dbReference type="NCBI Taxonomy" id="1077442"/>
    <lineage>
        <taxon>Eukaryota</taxon>
        <taxon>Fungi</taxon>
        <taxon>Dikarya</taxon>
        <taxon>Ascomycota</taxon>
        <taxon>Pezizomycotina</taxon>
        <taxon>Eurotiomycetes</taxon>
        <taxon>Eurotiomycetidae</taxon>
        <taxon>Eurotiales</taxon>
        <taxon>Trichocomaceae</taxon>
        <taxon>Talaromyces</taxon>
        <taxon>Talaromyces sect. Talaromyces</taxon>
    </lineage>
</organism>
<name>A0A093UXF4_TALMA</name>
<dbReference type="EMBL" id="JPOX01000045">
    <property type="protein sequence ID" value="KFX42409.1"/>
    <property type="molecule type" value="Genomic_DNA"/>
</dbReference>
<protein>
    <submittedName>
        <fullName evidence="1">Coiled-coil domain-containing protein 63</fullName>
    </submittedName>
</protein>
<dbReference type="HOGENOM" id="CLU_850214_0_0_1"/>
<proteinExistence type="predicted"/>
<evidence type="ECO:0000313" key="1">
    <source>
        <dbReference type="EMBL" id="KFX42409.1"/>
    </source>
</evidence>
<reference evidence="1" key="2">
    <citation type="journal article" date="2014" name="PLoS Genet.">
        <title>Signature gene expression reveals novel clues to the molecular mechanisms of dimorphic transition in Penicillium marneffei.</title>
        <authorList>
            <person name="Yang E."/>
            <person name="Wang G."/>
            <person name="Cai J."/>
            <person name="Woo P.C."/>
            <person name="Lau S.K."/>
            <person name="Yuen K.-Y."/>
            <person name="Chow W.-N."/>
            <person name="Lin X."/>
        </authorList>
    </citation>
    <scope>NUCLEOTIDE SEQUENCE</scope>
    <source>
        <strain evidence="1">PM1</strain>
    </source>
</reference>